<dbReference type="SUPFAM" id="SSF49562">
    <property type="entry name" value="C2 domain (Calcium/lipid-binding domain, CaLB)"/>
    <property type="match status" value="1"/>
</dbReference>
<comment type="caution">
    <text evidence="9">The sequence shown here is derived from an EMBL/GenBank/DDBJ whole genome shotgun (WGS) entry which is preliminary data.</text>
</comment>
<keyword evidence="2 5" id="KW-0378">Hydrolase</keyword>
<dbReference type="RefSeq" id="XP_067925994.1">
    <property type="nucleotide sequence ID" value="XM_068062028.1"/>
</dbReference>
<dbReference type="GO" id="GO:0016042">
    <property type="term" value="P:lipid catabolic process"/>
    <property type="evidence" value="ECO:0007669"/>
    <property type="project" value="UniProtKB-KW"/>
</dbReference>
<dbReference type="EMBL" id="MIGC01000738">
    <property type="protein sequence ID" value="PHJ24321.1"/>
    <property type="molecule type" value="Genomic_DNA"/>
</dbReference>
<evidence type="ECO:0000256" key="5">
    <source>
        <dbReference type="RuleBase" id="RU361133"/>
    </source>
</evidence>
<dbReference type="SMART" id="SM00149">
    <property type="entry name" value="PLCYc"/>
    <property type="match status" value="1"/>
</dbReference>
<feature type="domain" description="PI-PLC Y-box" evidence="8">
    <location>
        <begin position="17"/>
        <end position="109"/>
    </location>
</feature>
<dbReference type="InterPro" id="IPR017946">
    <property type="entry name" value="PLC-like_Pdiesterase_TIM-brl"/>
</dbReference>
<name>A0A2C6KJU8_9APIC</name>
<evidence type="ECO:0000313" key="9">
    <source>
        <dbReference type="EMBL" id="PHJ24321.1"/>
    </source>
</evidence>
<dbReference type="InterPro" id="IPR000008">
    <property type="entry name" value="C2_dom"/>
</dbReference>
<dbReference type="InterPro" id="IPR001711">
    <property type="entry name" value="PLipase_C_Pinositol-sp_Y"/>
</dbReference>
<evidence type="ECO:0000256" key="1">
    <source>
        <dbReference type="ARBA" id="ARBA00012368"/>
    </source>
</evidence>
<dbReference type="Proteomes" id="UP000221165">
    <property type="component" value="Unassembled WGS sequence"/>
</dbReference>
<dbReference type="PROSITE" id="PS50008">
    <property type="entry name" value="PIPLC_Y_DOMAIN"/>
    <property type="match status" value="1"/>
</dbReference>
<feature type="region of interest" description="Disordered" evidence="6">
    <location>
        <begin position="176"/>
        <end position="205"/>
    </location>
</feature>
<dbReference type="GO" id="GO:0051209">
    <property type="term" value="P:release of sequestered calcium ion into cytosol"/>
    <property type="evidence" value="ECO:0007669"/>
    <property type="project" value="TreeGrafter"/>
</dbReference>
<dbReference type="AlphaFoldDB" id="A0A2C6KJU8"/>
<evidence type="ECO:0000256" key="3">
    <source>
        <dbReference type="ARBA" id="ARBA00022963"/>
    </source>
</evidence>
<dbReference type="Pfam" id="PF00387">
    <property type="entry name" value="PI-PLC-Y"/>
    <property type="match status" value="1"/>
</dbReference>
<keyword evidence="10" id="KW-1185">Reference proteome</keyword>
<dbReference type="PRINTS" id="PR00390">
    <property type="entry name" value="PHPHLIPASEC"/>
</dbReference>
<dbReference type="EC" id="3.1.4.11" evidence="1 5"/>
<dbReference type="GO" id="GO:0048015">
    <property type="term" value="P:phosphatidylinositol-mediated signaling"/>
    <property type="evidence" value="ECO:0007669"/>
    <property type="project" value="TreeGrafter"/>
</dbReference>
<dbReference type="VEuPathDB" id="ToxoDB:CSUI_001825"/>
<feature type="compositionally biased region" description="Low complexity" evidence="6">
    <location>
        <begin position="350"/>
        <end position="382"/>
    </location>
</feature>
<protein>
    <recommendedName>
        <fullName evidence="1 5">Phosphoinositide phospholipase C</fullName>
        <ecNumber evidence="1 5">3.1.4.11</ecNumber>
    </recommendedName>
</protein>
<evidence type="ECO:0000256" key="4">
    <source>
        <dbReference type="ARBA" id="ARBA00023098"/>
    </source>
</evidence>
<accession>A0A2C6KJU8</accession>
<feature type="compositionally biased region" description="Basic and acidic residues" evidence="6">
    <location>
        <begin position="141"/>
        <end position="159"/>
    </location>
</feature>
<evidence type="ECO:0000313" key="10">
    <source>
        <dbReference type="Proteomes" id="UP000221165"/>
    </source>
</evidence>
<dbReference type="Gene3D" id="2.60.40.150">
    <property type="entry name" value="C2 domain"/>
    <property type="match status" value="1"/>
</dbReference>
<dbReference type="PANTHER" id="PTHR10336:SF36">
    <property type="entry name" value="1-PHOSPHATIDYLINOSITOL 4,5-BISPHOSPHATE PHOSPHODIESTERASE BETA-4"/>
    <property type="match status" value="1"/>
</dbReference>
<dbReference type="CDD" id="cd00275">
    <property type="entry name" value="C2_PLC_like"/>
    <property type="match status" value="1"/>
</dbReference>
<dbReference type="InterPro" id="IPR035892">
    <property type="entry name" value="C2_domain_sf"/>
</dbReference>
<feature type="region of interest" description="Disordered" evidence="6">
    <location>
        <begin position="134"/>
        <end position="159"/>
    </location>
</feature>
<evidence type="ECO:0000256" key="6">
    <source>
        <dbReference type="SAM" id="MobiDB-lite"/>
    </source>
</evidence>
<evidence type="ECO:0000259" key="7">
    <source>
        <dbReference type="PROSITE" id="PS50004"/>
    </source>
</evidence>
<dbReference type="GeneID" id="94425239"/>
<feature type="region of interest" description="Disordered" evidence="6">
    <location>
        <begin position="335"/>
        <end position="501"/>
    </location>
</feature>
<dbReference type="PANTHER" id="PTHR10336">
    <property type="entry name" value="PHOSPHOINOSITIDE-SPECIFIC PHOSPHOLIPASE C FAMILY PROTEIN"/>
    <property type="match status" value="1"/>
</dbReference>
<organism evidence="9 10">
    <name type="scientific">Cystoisospora suis</name>
    <dbReference type="NCBI Taxonomy" id="483139"/>
    <lineage>
        <taxon>Eukaryota</taxon>
        <taxon>Sar</taxon>
        <taxon>Alveolata</taxon>
        <taxon>Apicomplexa</taxon>
        <taxon>Conoidasida</taxon>
        <taxon>Coccidia</taxon>
        <taxon>Eucoccidiorida</taxon>
        <taxon>Eimeriorina</taxon>
        <taxon>Sarcocystidae</taxon>
        <taxon>Cystoisospora</taxon>
    </lineage>
</organism>
<feature type="compositionally biased region" description="Low complexity" evidence="6">
    <location>
        <begin position="483"/>
        <end position="493"/>
    </location>
</feature>
<feature type="domain" description="C2" evidence="7">
    <location>
        <begin position="142"/>
        <end position="292"/>
    </location>
</feature>
<evidence type="ECO:0000256" key="2">
    <source>
        <dbReference type="ARBA" id="ARBA00022801"/>
    </source>
</evidence>
<dbReference type="Pfam" id="PF00168">
    <property type="entry name" value="C2"/>
    <property type="match status" value="1"/>
</dbReference>
<dbReference type="PROSITE" id="PS50004">
    <property type="entry name" value="C2"/>
    <property type="match status" value="1"/>
</dbReference>
<dbReference type="OrthoDB" id="269822at2759"/>
<keyword evidence="4 5" id="KW-0443">Lipid metabolism</keyword>
<dbReference type="SUPFAM" id="SSF51695">
    <property type="entry name" value="PLC-like phosphodiesterases"/>
    <property type="match status" value="1"/>
</dbReference>
<dbReference type="InterPro" id="IPR001192">
    <property type="entry name" value="PI-PLC_fam"/>
</dbReference>
<evidence type="ECO:0000259" key="8">
    <source>
        <dbReference type="PROSITE" id="PS50008"/>
    </source>
</evidence>
<proteinExistence type="predicted"/>
<sequence length="501" mass="55227">MRGRKLKAFDQPRNPLDISSMPESRLLRFARNFPYEFAAFNQKFLTRVYPAGTRLASSNFSPVIPWLFGSQIVALNLQSLGNPTILNEGRFLENGGASSGYVLKPSILRLPSKPFIPTSPHLVDPFNFLHSPCGTSSSSRLDSEESPRRPHPPGDDRPIHLTIKILSAHQLPRPLPDAWKKGSSTMQKFTNRKKRGSSSSSSDLSCPFVSVSLHGIKEDTRAFRTPTVMNNGFNPRWSCGESTFECFVYFPSLCLILFKVKSADSVRSEFLAAAAFPLHAIRQGVRWISLFDSKFRMLRWSGLLVYCRIVSLDTHRHSQHPVREVSKNNLKLTSASSLYKSPPPPPPSSLPSLLLQQGTASSKCGGSSRGSSGRGGSHLLSSQKKDPTANSQQKTKKKKKKDDNDAVSTGASLSSSSSYLARAGGEKGSGENEAIVAYSSSHSRDNSSSLYTDRRRRSFQHDEEDDKKKKKSQDDGGDVAGDSRSSSSSFSSSRTKEEEEE</sequence>
<comment type="catalytic activity">
    <reaction evidence="5">
        <text>a 1,2-diacyl-sn-glycero-3-phospho-(1D-myo-inositol-4,5-bisphosphate) + H2O = 1D-myo-inositol 1,4,5-trisphosphate + a 1,2-diacyl-sn-glycerol + H(+)</text>
        <dbReference type="Rhea" id="RHEA:33179"/>
        <dbReference type="ChEBI" id="CHEBI:15377"/>
        <dbReference type="ChEBI" id="CHEBI:15378"/>
        <dbReference type="ChEBI" id="CHEBI:17815"/>
        <dbReference type="ChEBI" id="CHEBI:58456"/>
        <dbReference type="ChEBI" id="CHEBI:203600"/>
        <dbReference type="EC" id="3.1.4.11"/>
    </reaction>
</comment>
<gene>
    <name evidence="9" type="ORF">CSUI_001825</name>
</gene>
<dbReference type="SMART" id="SM00239">
    <property type="entry name" value="C2"/>
    <property type="match status" value="1"/>
</dbReference>
<keyword evidence="3 5" id="KW-0442">Lipid degradation</keyword>
<dbReference type="GO" id="GO:0004435">
    <property type="term" value="F:phosphatidylinositol-4,5-bisphosphate phospholipase C activity"/>
    <property type="evidence" value="ECO:0007669"/>
    <property type="project" value="UniProtKB-EC"/>
</dbReference>
<reference evidence="9 10" key="1">
    <citation type="journal article" date="2017" name="Int. J. Parasitol.">
        <title>The genome of the protozoan parasite Cystoisospora suis and a reverse vaccinology approach to identify vaccine candidates.</title>
        <authorList>
            <person name="Palmieri N."/>
            <person name="Shrestha A."/>
            <person name="Ruttkowski B."/>
            <person name="Beck T."/>
            <person name="Vogl C."/>
            <person name="Tomley F."/>
            <person name="Blake D.P."/>
            <person name="Joachim A."/>
        </authorList>
    </citation>
    <scope>NUCLEOTIDE SEQUENCE [LARGE SCALE GENOMIC DNA]</scope>
    <source>
        <strain evidence="9 10">Wien I</strain>
    </source>
</reference>
<dbReference type="Gene3D" id="3.20.20.190">
    <property type="entry name" value="Phosphatidylinositol (PI) phosphodiesterase"/>
    <property type="match status" value="1"/>
</dbReference>